<proteinExistence type="predicted"/>
<dbReference type="EMBL" id="JAERQJ010000004">
    <property type="protein sequence ID" value="MBL0684120.1"/>
    <property type="molecule type" value="Genomic_DNA"/>
</dbReference>
<dbReference type="AlphaFoldDB" id="A0A936ZYA5"/>
<dbReference type="GO" id="GO:0003677">
    <property type="term" value="F:DNA binding"/>
    <property type="evidence" value="ECO:0007669"/>
    <property type="project" value="InterPro"/>
</dbReference>
<sequence length="73" mass="8554">MADINKRICNYIAKEWIAKAKSNRAFATEHYIDEKTVRKILKPEGYRMPVKTLEKICEAREIKISYFFSLIGA</sequence>
<dbReference type="Proteomes" id="UP000651057">
    <property type="component" value="Unassembled WGS sequence"/>
</dbReference>
<keyword evidence="2" id="KW-1185">Reference proteome</keyword>
<comment type="caution">
    <text evidence="1">The sequence shown here is derived from an EMBL/GenBank/DDBJ whole genome shotgun (WGS) entry which is preliminary data.</text>
</comment>
<reference evidence="1" key="1">
    <citation type="submission" date="2021-01" db="EMBL/GenBank/DDBJ databases">
        <authorList>
            <person name="Zhong Y.L."/>
        </authorList>
    </citation>
    <scope>NUCLEOTIDE SEQUENCE</scope>
    <source>
        <strain evidence="1">KCTC 23302</strain>
    </source>
</reference>
<protein>
    <submittedName>
        <fullName evidence="1">Transcriptional regulator</fullName>
    </submittedName>
</protein>
<dbReference type="Gene3D" id="1.10.260.40">
    <property type="entry name" value="lambda repressor-like DNA-binding domains"/>
    <property type="match status" value="1"/>
</dbReference>
<dbReference type="RefSeq" id="WP_201919802.1">
    <property type="nucleotide sequence ID" value="NZ_BAABAX010000003.1"/>
</dbReference>
<organism evidence="1 2">
    <name type="scientific">Aquimarina mytili</name>
    <dbReference type="NCBI Taxonomy" id="874423"/>
    <lineage>
        <taxon>Bacteria</taxon>
        <taxon>Pseudomonadati</taxon>
        <taxon>Bacteroidota</taxon>
        <taxon>Flavobacteriia</taxon>
        <taxon>Flavobacteriales</taxon>
        <taxon>Flavobacteriaceae</taxon>
        <taxon>Aquimarina</taxon>
    </lineage>
</organism>
<dbReference type="SUPFAM" id="SSF47413">
    <property type="entry name" value="lambda repressor-like DNA-binding domains"/>
    <property type="match status" value="1"/>
</dbReference>
<gene>
    <name evidence="1" type="ORF">JJQ60_11370</name>
</gene>
<name>A0A936ZYA5_9FLAO</name>
<dbReference type="InterPro" id="IPR010982">
    <property type="entry name" value="Lambda_DNA-bd_dom_sf"/>
</dbReference>
<accession>A0A936ZYA5</accession>
<evidence type="ECO:0000313" key="1">
    <source>
        <dbReference type="EMBL" id="MBL0684120.1"/>
    </source>
</evidence>
<evidence type="ECO:0000313" key="2">
    <source>
        <dbReference type="Proteomes" id="UP000651057"/>
    </source>
</evidence>